<dbReference type="InterPro" id="IPR050256">
    <property type="entry name" value="Glycosyltransferase_2"/>
</dbReference>
<dbReference type="PANTHER" id="PTHR48090:SF7">
    <property type="entry name" value="RFBJ PROTEIN"/>
    <property type="match status" value="1"/>
</dbReference>
<organism evidence="3 4">
    <name type="scientific">Herpetosiphon gulosus</name>
    <dbReference type="NCBI Taxonomy" id="1973496"/>
    <lineage>
        <taxon>Bacteria</taxon>
        <taxon>Bacillati</taxon>
        <taxon>Chloroflexota</taxon>
        <taxon>Chloroflexia</taxon>
        <taxon>Herpetosiphonales</taxon>
        <taxon>Herpetosiphonaceae</taxon>
        <taxon>Herpetosiphon</taxon>
    </lineage>
</organism>
<dbReference type="RefSeq" id="WP_345724558.1">
    <property type="nucleotide sequence ID" value="NZ_BAABRU010000028.1"/>
</dbReference>
<keyword evidence="1" id="KW-0812">Transmembrane</keyword>
<gene>
    <name evidence="3" type="ORF">Hgul01_04793</name>
</gene>
<keyword evidence="1" id="KW-1133">Transmembrane helix</keyword>
<reference evidence="3 4" key="1">
    <citation type="submission" date="2024-02" db="EMBL/GenBank/DDBJ databases">
        <title>Herpetosiphon gulosus NBRC 112829.</title>
        <authorList>
            <person name="Ichikawa N."/>
            <person name="Katano-Makiyama Y."/>
            <person name="Hidaka K."/>
        </authorList>
    </citation>
    <scope>NUCLEOTIDE SEQUENCE [LARGE SCALE GENOMIC DNA]</scope>
    <source>
        <strain evidence="3 4">NBRC 112829</strain>
    </source>
</reference>
<dbReference type="Proteomes" id="UP001428290">
    <property type="component" value="Unassembled WGS sequence"/>
</dbReference>
<comment type="caution">
    <text evidence="3">The sequence shown here is derived from an EMBL/GenBank/DDBJ whole genome shotgun (WGS) entry which is preliminary data.</text>
</comment>
<accession>A0ABP9X6F0</accession>
<dbReference type="SUPFAM" id="SSF53448">
    <property type="entry name" value="Nucleotide-diphospho-sugar transferases"/>
    <property type="match status" value="1"/>
</dbReference>
<feature type="transmembrane region" description="Helical" evidence="1">
    <location>
        <begin position="267"/>
        <end position="289"/>
    </location>
</feature>
<evidence type="ECO:0000313" key="3">
    <source>
        <dbReference type="EMBL" id="GAA5530969.1"/>
    </source>
</evidence>
<feature type="domain" description="Glycosyltransferase 2-like" evidence="2">
    <location>
        <begin position="14"/>
        <end position="131"/>
    </location>
</feature>
<feature type="transmembrane region" description="Helical" evidence="1">
    <location>
        <begin position="233"/>
        <end position="255"/>
    </location>
</feature>
<evidence type="ECO:0000256" key="1">
    <source>
        <dbReference type="SAM" id="Phobius"/>
    </source>
</evidence>
<dbReference type="Pfam" id="PF00535">
    <property type="entry name" value="Glycos_transf_2"/>
    <property type="match status" value="1"/>
</dbReference>
<evidence type="ECO:0000313" key="4">
    <source>
        <dbReference type="Proteomes" id="UP001428290"/>
    </source>
</evidence>
<dbReference type="InterPro" id="IPR029044">
    <property type="entry name" value="Nucleotide-diphossugar_trans"/>
</dbReference>
<dbReference type="InterPro" id="IPR001173">
    <property type="entry name" value="Glyco_trans_2-like"/>
</dbReference>
<keyword evidence="1" id="KW-0472">Membrane</keyword>
<sequence length="340" mass="36756">MERHTSIVHPTVALIPAFNESRFIGSLVLAAKAYVDIVLVVDDGSTDQTVAIAQKAGAHVLQHPVNQGKAAAVNTGFRYLTTLNPFAVVMLDGDGQHRADDIPALLAPICQGQADVVIGSRYGAIHSHIPLYRKVGQLGLTSLTNVISGVQVSDSQSGFRAFSAHAIAVMSFTANGGFSIESEMQFHIHEHALRICEVPIHVLYVEKAKRNPIGHGMQVVKGILGIATTMRPLFFWCGSGFVALAVSTSLMVFLASHTTMALSQFAWLLSILMIGMLVSIGAIGTGIILQRQRVMLQRMETSLKHQFLRTAPTTPTEAVLLTPRERVYDSLNQPLSAAER</sequence>
<protein>
    <recommendedName>
        <fullName evidence="2">Glycosyltransferase 2-like domain-containing protein</fullName>
    </recommendedName>
</protein>
<proteinExistence type="predicted"/>
<evidence type="ECO:0000259" key="2">
    <source>
        <dbReference type="Pfam" id="PF00535"/>
    </source>
</evidence>
<dbReference type="EMBL" id="BAABRU010000028">
    <property type="protein sequence ID" value="GAA5530969.1"/>
    <property type="molecule type" value="Genomic_DNA"/>
</dbReference>
<dbReference type="Gene3D" id="3.90.550.10">
    <property type="entry name" value="Spore Coat Polysaccharide Biosynthesis Protein SpsA, Chain A"/>
    <property type="match status" value="1"/>
</dbReference>
<name>A0ABP9X6F0_9CHLR</name>
<keyword evidence="4" id="KW-1185">Reference proteome</keyword>
<dbReference type="PANTHER" id="PTHR48090">
    <property type="entry name" value="UNDECAPRENYL-PHOSPHATE 4-DEOXY-4-FORMAMIDO-L-ARABINOSE TRANSFERASE-RELATED"/>
    <property type="match status" value="1"/>
</dbReference>
<dbReference type="CDD" id="cd04179">
    <property type="entry name" value="DPM_DPG-synthase_like"/>
    <property type="match status" value="1"/>
</dbReference>